<dbReference type="SUPFAM" id="SSF81698">
    <property type="entry name" value="FF domain"/>
    <property type="match status" value="1"/>
</dbReference>
<feature type="compositionally biased region" description="Basic and acidic residues" evidence="1">
    <location>
        <begin position="102"/>
        <end position="115"/>
    </location>
</feature>
<dbReference type="SUPFAM" id="SSF51045">
    <property type="entry name" value="WW domain"/>
    <property type="match status" value="1"/>
</dbReference>
<dbReference type="STRING" id="619300.G3AQ60"/>
<sequence length="404" mass="47588">MTPQFVYKLPLQEWHLIITNTGHHFYFNEKTSKSYWQLSDIQALGIDVETFLNGVNFDELALLFAKARGLKIDEVVENQEEIEWRSEEVEIVIERGDVVSGEKEKEVRELNHEPESEQTQIIQGYSSSEEDYEDEEEEKEENVSRPEQDLDIDQLAATAIEQYQHSDSETDSEASNDLDLSFDDNSSSEDFISLLEQFKSKISPFEPWELIEERLISEFVKYPEFYTIDSKSKREEIFRQWSKQQEDEEEQDQEEEEVVNIYPTPTIEYLAFLQNFKSEIKNGFYQPFYSKHYKSINSFNLTPQQKETIFRNYKLMLSESSIAEREYKKANSKSGNFKVMKLTEFLKQFNLSGGKVNYNSDESFFTNWIDLLNVNQVDLEIAENQINFLVGDEKRFVSYKSALE</sequence>
<accession>G3AQ60</accession>
<dbReference type="InParanoid" id="G3AQ60"/>
<evidence type="ECO:0008006" key="4">
    <source>
        <dbReference type="Google" id="ProtNLM"/>
    </source>
</evidence>
<dbReference type="Proteomes" id="UP000000709">
    <property type="component" value="Unassembled WGS sequence"/>
</dbReference>
<evidence type="ECO:0000313" key="2">
    <source>
        <dbReference type="EMBL" id="EGW31407.1"/>
    </source>
</evidence>
<dbReference type="AlphaFoldDB" id="G3AQ60"/>
<gene>
    <name evidence="2" type="ORF">SPAPADRAFT_51425</name>
</gene>
<dbReference type="RefSeq" id="XP_007376185.1">
    <property type="nucleotide sequence ID" value="XM_007376123.1"/>
</dbReference>
<evidence type="ECO:0000313" key="3">
    <source>
        <dbReference type="Proteomes" id="UP000000709"/>
    </source>
</evidence>
<dbReference type="OrthoDB" id="4023202at2759"/>
<dbReference type="eggNOG" id="ENOG502SD49">
    <property type="taxonomic scope" value="Eukaryota"/>
</dbReference>
<dbReference type="GeneID" id="18871553"/>
<organism evidence="3">
    <name type="scientific">Spathaspora passalidarum (strain NRRL Y-27907 / 11-Y1)</name>
    <dbReference type="NCBI Taxonomy" id="619300"/>
    <lineage>
        <taxon>Eukaryota</taxon>
        <taxon>Fungi</taxon>
        <taxon>Dikarya</taxon>
        <taxon>Ascomycota</taxon>
        <taxon>Saccharomycotina</taxon>
        <taxon>Pichiomycetes</taxon>
        <taxon>Debaryomycetaceae</taxon>
        <taxon>Spathaspora</taxon>
    </lineage>
</organism>
<dbReference type="EMBL" id="GL996503">
    <property type="protein sequence ID" value="EGW31407.1"/>
    <property type="molecule type" value="Genomic_DNA"/>
</dbReference>
<protein>
    <recommendedName>
        <fullName evidence="4">WW domain-containing protein</fullName>
    </recommendedName>
</protein>
<feature type="compositionally biased region" description="Acidic residues" evidence="1">
    <location>
        <begin position="128"/>
        <end position="140"/>
    </location>
</feature>
<keyword evidence="3" id="KW-1185">Reference proteome</keyword>
<dbReference type="OMA" id="DHIVRDD"/>
<reference evidence="2 3" key="1">
    <citation type="journal article" date="2011" name="Proc. Natl. Acad. Sci. U.S.A.">
        <title>Comparative genomics of xylose-fermenting fungi for enhanced biofuel production.</title>
        <authorList>
            <person name="Wohlbach D.J."/>
            <person name="Kuo A."/>
            <person name="Sato T.K."/>
            <person name="Potts K.M."/>
            <person name="Salamov A.A."/>
            <person name="LaButti K.M."/>
            <person name="Sun H."/>
            <person name="Clum A."/>
            <person name="Pangilinan J.L."/>
            <person name="Lindquist E.A."/>
            <person name="Lucas S."/>
            <person name="Lapidus A."/>
            <person name="Jin M."/>
            <person name="Gunawan C."/>
            <person name="Balan V."/>
            <person name="Dale B.E."/>
            <person name="Jeffries T.W."/>
            <person name="Zinkel R."/>
            <person name="Barry K.W."/>
            <person name="Grigoriev I.V."/>
            <person name="Gasch A.P."/>
        </authorList>
    </citation>
    <scope>NUCLEOTIDE SEQUENCE [LARGE SCALE GENOMIC DNA]</scope>
    <source>
        <strain evidence="3">NRRL Y-27907 / 11-Y1</strain>
    </source>
</reference>
<dbReference type="KEGG" id="spaa:SPAPADRAFT_51425"/>
<proteinExistence type="predicted"/>
<feature type="region of interest" description="Disordered" evidence="1">
    <location>
        <begin position="102"/>
        <end position="149"/>
    </location>
</feature>
<dbReference type="HOGENOM" id="CLU_049045_0_0_1"/>
<evidence type="ECO:0000256" key="1">
    <source>
        <dbReference type="SAM" id="MobiDB-lite"/>
    </source>
</evidence>
<name>G3AQ60_SPAPN</name>
<dbReference type="Gene3D" id="1.10.10.440">
    <property type="entry name" value="FF domain"/>
    <property type="match status" value="1"/>
</dbReference>
<dbReference type="InterPro" id="IPR036517">
    <property type="entry name" value="FF_domain_sf"/>
</dbReference>
<dbReference type="InterPro" id="IPR036020">
    <property type="entry name" value="WW_dom_sf"/>
</dbReference>